<keyword evidence="4" id="KW-1185">Reference proteome</keyword>
<keyword evidence="1 2" id="KW-0732">Signal</keyword>
<name>D6Z5Q2_DESAT</name>
<gene>
    <name evidence="3" type="ordered locus">DaAHT2_2118</name>
</gene>
<dbReference type="RefSeq" id="WP_013164306.1">
    <property type="nucleotide sequence ID" value="NC_014216.1"/>
</dbReference>
<evidence type="ECO:0000313" key="4">
    <source>
        <dbReference type="Proteomes" id="UP000001508"/>
    </source>
</evidence>
<organism evidence="3 4">
    <name type="scientific">Desulfurivibrio alkaliphilus (strain DSM 19089 / UNIQEM U267 / AHT2)</name>
    <dbReference type="NCBI Taxonomy" id="589865"/>
    <lineage>
        <taxon>Bacteria</taxon>
        <taxon>Pseudomonadati</taxon>
        <taxon>Thermodesulfobacteriota</taxon>
        <taxon>Desulfobulbia</taxon>
        <taxon>Desulfobulbales</taxon>
        <taxon>Desulfobulbaceae</taxon>
        <taxon>Desulfurivibrio</taxon>
    </lineage>
</organism>
<dbReference type="AlphaFoldDB" id="D6Z5Q2"/>
<evidence type="ECO:0000256" key="2">
    <source>
        <dbReference type="SAM" id="SignalP"/>
    </source>
</evidence>
<dbReference type="OrthoDB" id="9788513at2"/>
<dbReference type="InterPro" id="IPR036280">
    <property type="entry name" value="Multihaem_cyt_sf"/>
</dbReference>
<accession>D6Z5Q2</accession>
<dbReference type="PANTHER" id="PTHR35038:SF8">
    <property type="entry name" value="C-TYPE POLYHEME CYTOCHROME OMCC"/>
    <property type="match status" value="1"/>
</dbReference>
<dbReference type="SUPFAM" id="SSF48695">
    <property type="entry name" value="Multiheme cytochromes"/>
    <property type="match status" value="1"/>
</dbReference>
<dbReference type="PANTHER" id="PTHR35038">
    <property type="entry name" value="DISSIMILATORY SULFITE REDUCTASE SIRA"/>
    <property type="match status" value="1"/>
</dbReference>
<feature type="signal peptide" evidence="2">
    <location>
        <begin position="1"/>
        <end position="21"/>
    </location>
</feature>
<feature type="chain" id="PRO_5003091654" evidence="2">
    <location>
        <begin position="22"/>
        <end position="369"/>
    </location>
</feature>
<sequence length="369" mass="39353">MKSWSKISLAILTISAGLLLAACGGSSSPAKDDYAPPGTGVAPRLLNSDDHAGGLGWGRKDCLTCHTINVLEDLHAEVEGIAKSLVRLADRVGGDVQRSCLACHDTNGLDPVKGRECLICHGNNGVIAGAEQFKKEHAHTITHIGGSALRDADCVVCHERSNMDGNFDLNEDLTHFRAGVAYNNINDFCLSCHDLDGVSTPAGDILPPPLRYPELPQQPVFTDLKRAFMGSGSTDAERRATADIHGFRAGQDQADKPVVSAGLPNVYRAGYDAGMTLRCTDCHFVHSSGNPYLITERADTASELTEAAALEATVSVSERNFEQLCAVCHTHQQGPEVGNNLRGSLHFAGYIGDCVSCHYHGAGYIADLF</sequence>
<evidence type="ECO:0000256" key="1">
    <source>
        <dbReference type="ARBA" id="ARBA00022729"/>
    </source>
</evidence>
<dbReference type="KEGG" id="dak:DaAHT2_2118"/>
<dbReference type="Proteomes" id="UP000001508">
    <property type="component" value="Chromosome"/>
</dbReference>
<dbReference type="InParanoid" id="D6Z5Q2"/>
<dbReference type="STRING" id="589865.DaAHT2_2118"/>
<evidence type="ECO:0000313" key="3">
    <source>
        <dbReference type="EMBL" id="ADH86789.1"/>
    </source>
</evidence>
<dbReference type="Gene3D" id="3.90.10.10">
    <property type="entry name" value="Cytochrome C3"/>
    <property type="match status" value="1"/>
</dbReference>
<dbReference type="InterPro" id="IPR051829">
    <property type="entry name" value="Multiheme_Cytochr_ET"/>
</dbReference>
<proteinExistence type="predicted"/>
<dbReference type="HOGENOM" id="CLU_749504_0_0_7"/>
<dbReference type="PROSITE" id="PS51257">
    <property type="entry name" value="PROKAR_LIPOPROTEIN"/>
    <property type="match status" value="1"/>
</dbReference>
<dbReference type="GO" id="GO:0016491">
    <property type="term" value="F:oxidoreductase activity"/>
    <property type="evidence" value="ECO:0007669"/>
    <property type="project" value="TreeGrafter"/>
</dbReference>
<reference evidence="4" key="1">
    <citation type="submission" date="2010-02" db="EMBL/GenBank/DDBJ databases">
        <title>Complete sequence of Desulfurivibrio alkaliphilus AHT2.</title>
        <authorList>
            <consortium name="US DOE Joint Genome Institute"/>
            <person name="Pitluck S."/>
            <person name="Chertkov O."/>
            <person name="Detter J.C."/>
            <person name="Han C."/>
            <person name="Tapia R."/>
            <person name="Larimer F."/>
            <person name="Land M."/>
            <person name="Hauser L."/>
            <person name="Kyrpides N."/>
            <person name="Mikhailova N."/>
            <person name="Sorokin D.Y."/>
            <person name="Muyzer G."/>
            <person name="Woyke T."/>
        </authorList>
    </citation>
    <scope>NUCLEOTIDE SEQUENCE [LARGE SCALE GENOMIC DNA]</scope>
    <source>
        <strain evidence="4">DSM 19089 / UNIQEM U267 / AHT2</strain>
    </source>
</reference>
<protein>
    <submittedName>
        <fullName evidence="3">Uncharacterized protein</fullName>
    </submittedName>
</protein>
<dbReference type="EMBL" id="CP001940">
    <property type="protein sequence ID" value="ADH86789.1"/>
    <property type="molecule type" value="Genomic_DNA"/>
</dbReference>
<dbReference type="eggNOG" id="ENOG50336MQ">
    <property type="taxonomic scope" value="Bacteria"/>
</dbReference>